<comment type="caution">
    <text evidence="1">The sequence shown here is derived from an EMBL/GenBank/DDBJ whole genome shotgun (WGS) entry which is preliminary data.</text>
</comment>
<protein>
    <submittedName>
        <fullName evidence="1">Uncharacterized protein</fullName>
    </submittedName>
</protein>
<feature type="non-terminal residue" evidence="1">
    <location>
        <position position="1"/>
    </location>
</feature>
<keyword evidence="2" id="KW-1185">Reference proteome</keyword>
<dbReference type="Proteomes" id="UP000814033">
    <property type="component" value="Unassembled WGS sequence"/>
</dbReference>
<accession>A0ACB8R0A3</accession>
<gene>
    <name evidence="1" type="ORF">FA95DRAFT_1578937</name>
</gene>
<reference evidence="1" key="2">
    <citation type="journal article" date="2022" name="New Phytol.">
        <title>Evolutionary transition to the ectomycorrhizal habit in the genomes of a hyperdiverse lineage of mushroom-forming fungi.</title>
        <authorList>
            <person name="Looney B."/>
            <person name="Miyauchi S."/>
            <person name="Morin E."/>
            <person name="Drula E."/>
            <person name="Courty P.E."/>
            <person name="Kohler A."/>
            <person name="Kuo A."/>
            <person name="LaButti K."/>
            <person name="Pangilinan J."/>
            <person name="Lipzen A."/>
            <person name="Riley R."/>
            <person name="Andreopoulos W."/>
            <person name="He G."/>
            <person name="Johnson J."/>
            <person name="Nolan M."/>
            <person name="Tritt A."/>
            <person name="Barry K.W."/>
            <person name="Grigoriev I.V."/>
            <person name="Nagy L.G."/>
            <person name="Hibbett D."/>
            <person name="Henrissat B."/>
            <person name="Matheny P.B."/>
            <person name="Labbe J."/>
            <person name="Martin F.M."/>
        </authorList>
    </citation>
    <scope>NUCLEOTIDE SEQUENCE</scope>
    <source>
        <strain evidence="1">FP105234-sp</strain>
    </source>
</reference>
<name>A0ACB8R0A3_9AGAM</name>
<reference evidence="1" key="1">
    <citation type="submission" date="2021-02" db="EMBL/GenBank/DDBJ databases">
        <authorList>
            <consortium name="DOE Joint Genome Institute"/>
            <person name="Ahrendt S."/>
            <person name="Looney B.P."/>
            <person name="Miyauchi S."/>
            <person name="Morin E."/>
            <person name="Drula E."/>
            <person name="Courty P.E."/>
            <person name="Chicoki N."/>
            <person name="Fauchery L."/>
            <person name="Kohler A."/>
            <person name="Kuo A."/>
            <person name="Labutti K."/>
            <person name="Pangilinan J."/>
            <person name="Lipzen A."/>
            <person name="Riley R."/>
            <person name="Andreopoulos W."/>
            <person name="He G."/>
            <person name="Johnson J."/>
            <person name="Barry K.W."/>
            <person name="Grigoriev I.V."/>
            <person name="Nagy L."/>
            <person name="Hibbett D."/>
            <person name="Henrissat B."/>
            <person name="Matheny P.B."/>
            <person name="Labbe J."/>
            <person name="Martin F."/>
        </authorList>
    </citation>
    <scope>NUCLEOTIDE SEQUENCE</scope>
    <source>
        <strain evidence="1">FP105234-sp</strain>
    </source>
</reference>
<dbReference type="EMBL" id="MU277141">
    <property type="protein sequence ID" value="KAI0037282.1"/>
    <property type="molecule type" value="Genomic_DNA"/>
</dbReference>
<sequence length="116" mass="13237">GNSQLVKFHQDVDPEGILKNAPSHLVHLQDNEVAYYERYTEANSKVKYRYLNPAEFRTGHVVEIQCTFSTVFENISINELPVKKTIRKRKTGYDCEDDQNSSKRQDAGGSKAMDIA</sequence>
<proteinExistence type="predicted"/>
<evidence type="ECO:0000313" key="1">
    <source>
        <dbReference type="EMBL" id="KAI0037282.1"/>
    </source>
</evidence>
<evidence type="ECO:0000313" key="2">
    <source>
        <dbReference type="Proteomes" id="UP000814033"/>
    </source>
</evidence>
<organism evidence="1 2">
    <name type="scientific">Auriscalpium vulgare</name>
    <dbReference type="NCBI Taxonomy" id="40419"/>
    <lineage>
        <taxon>Eukaryota</taxon>
        <taxon>Fungi</taxon>
        <taxon>Dikarya</taxon>
        <taxon>Basidiomycota</taxon>
        <taxon>Agaricomycotina</taxon>
        <taxon>Agaricomycetes</taxon>
        <taxon>Russulales</taxon>
        <taxon>Auriscalpiaceae</taxon>
        <taxon>Auriscalpium</taxon>
    </lineage>
</organism>